<dbReference type="PANTHER" id="PTHR11746">
    <property type="entry name" value="O-METHYLTRANSFERASE"/>
    <property type="match status" value="1"/>
</dbReference>
<dbReference type="GO" id="GO:0008171">
    <property type="term" value="F:O-methyltransferase activity"/>
    <property type="evidence" value="ECO:0007669"/>
    <property type="project" value="InterPro"/>
</dbReference>
<keyword evidence="7" id="KW-1185">Reference proteome</keyword>
<evidence type="ECO:0000259" key="5">
    <source>
        <dbReference type="Pfam" id="PF08100"/>
    </source>
</evidence>
<evidence type="ECO:0000259" key="4">
    <source>
        <dbReference type="Pfam" id="PF00891"/>
    </source>
</evidence>
<reference evidence="6 7" key="1">
    <citation type="journal article" date="2017" name="Front. Genet.">
        <title>Draft sequencing of the heterozygous diploid genome of Satsuma (Citrus unshiu Marc.) using a hybrid assembly approach.</title>
        <authorList>
            <person name="Shimizu T."/>
            <person name="Tanizawa Y."/>
            <person name="Mochizuki T."/>
            <person name="Nagasaki H."/>
            <person name="Yoshioka T."/>
            <person name="Toyoda A."/>
            <person name="Fujiyama A."/>
            <person name="Kaminuma E."/>
            <person name="Nakamura Y."/>
        </authorList>
    </citation>
    <scope>NUCLEOTIDE SEQUENCE [LARGE SCALE GENOMIC DNA]</scope>
    <source>
        <strain evidence="7">cv. Miyagawa wase</strain>
    </source>
</reference>
<feature type="domain" description="O-methyltransferase dimerisation" evidence="5">
    <location>
        <begin position="238"/>
        <end position="327"/>
    </location>
</feature>
<keyword evidence="3" id="KW-0949">S-adenosyl-L-methionine</keyword>
<dbReference type="STRING" id="55188.A0A2H5QNZ9"/>
<keyword evidence="2" id="KW-0808">Transferase</keyword>
<dbReference type="Pfam" id="PF00891">
    <property type="entry name" value="Methyltransf_2"/>
    <property type="match status" value="2"/>
</dbReference>
<evidence type="ECO:0000256" key="2">
    <source>
        <dbReference type="ARBA" id="ARBA00022679"/>
    </source>
</evidence>
<evidence type="ECO:0000256" key="1">
    <source>
        <dbReference type="ARBA" id="ARBA00022603"/>
    </source>
</evidence>
<accession>A0A2H5QNZ9</accession>
<feature type="domain" description="O-methyltransferase C-terminal" evidence="4">
    <location>
        <begin position="129"/>
        <end position="229"/>
    </location>
</feature>
<feature type="domain" description="O-methyltransferase dimerisation" evidence="5">
    <location>
        <begin position="18"/>
        <end position="102"/>
    </location>
</feature>
<organism evidence="6 7">
    <name type="scientific">Citrus unshiu</name>
    <name type="common">Satsuma mandarin</name>
    <name type="synonym">Citrus nobilis var. unshiu</name>
    <dbReference type="NCBI Taxonomy" id="55188"/>
    <lineage>
        <taxon>Eukaryota</taxon>
        <taxon>Viridiplantae</taxon>
        <taxon>Streptophyta</taxon>
        <taxon>Embryophyta</taxon>
        <taxon>Tracheophyta</taxon>
        <taxon>Spermatophyta</taxon>
        <taxon>Magnoliopsida</taxon>
        <taxon>eudicotyledons</taxon>
        <taxon>Gunneridae</taxon>
        <taxon>Pentapetalae</taxon>
        <taxon>rosids</taxon>
        <taxon>malvids</taxon>
        <taxon>Sapindales</taxon>
        <taxon>Rutaceae</taxon>
        <taxon>Aurantioideae</taxon>
        <taxon>Citrus</taxon>
    </lineage>
</organism>
<dbReference type="GO" id="GO:0046983">
    <property type="term" value="F:protein dimerization activity"/>
    <property type="evidence" value="ECO:0007669"/>
    <property type="project" value="InterPro"/>
</dbReference>
<dbReference type="Pfam" id="PF08100">
    <property type="entry name" value="Dimerisation"/>
    <property type="match status" value="2"/>
</dbReference>
<dbReference type="Gene3D" id="1.10.10.10">
    <property type="entry name" value="Winged helix-like DNA-binding domain superfamily/Winged helix DNA-binding domain"/>
    <property type="match status" value="2"/>
</dbReference>
<evidence type="ECO:0000256" key="3">
    <source>
        <dbReference type="ARBA" id="ARBA00022691"/>
    </source>
</evidence>
<feature type="domain" description="O-methyltransferase C-terminal" evidence="4">
    <location>
        <begin position="354"/>
        <end position="520"/>
    </location>
</feature>
<dbReference type="GO" id="GO:0032259">
    <property type="term" value="P:methylation"/>
    <property type="evidence" value="ECO:0007669"/>
    <property type="project" value="UniProtKB-KW"/>
</dbReference>
<dbReference type="PROSITE" id="PS51683">
    <property type="entry name" value="SAM_OMT_II"/>
    <property type="match status" value="2"/>
</dbReference>
<proteinExistence type="predicted"/>
<protein>
    <recommendedName>
        <fullName evidence="8">O-methyltransferase domain-containing protein</fullName>
    </recommendedName>
</protein>
<dbReference type="InterPro" id="IPR012967">
    <property type="entry name" value="COMT_dimerisation"/>
</dbReference>
<sequence>MGSMEVHEELRSAQPKVWQFMFAFTDSMALKSSVGLRLADIMHSHGSPITLPQIDTSCLDIPYLARLMRMLVRKGIFAVHHSSNDSDETLYKMTHISKWLLHNSYLSVAPMILELWHYLSQCVKEHFASQNPQFNNLFNEAIECTANIVMKATVSHYKEGFDSIRSLVDVGGGTSGALAEIVKSYPHIKVINFDLPHVVATTPMCEGVIHVGGDMFDPIRNANAVFMKELRSVQPKVWQFMFAFTDSMALKFALGLRLADIMHSHRSPITLPQLASKRIDTSCLDIPYLARLMRMLVRKGIFAVHHSSNDDDETLYKMTHISKWLLHNSELSVAPMILELWHYLSQCVKEHFASQNPQFNNLFNEAIECTAKIVMKATVSHYKDGFDSIRSLVDVGGGTTGALAKIVKSYPHIKVINFDLPHVVATTPMCEGVIHVGGDMFDPIPNVDAVFMKWILHDWNDEACVKILKSYRKAISDKNEKFVFVVIFVQEDDNNIFGDMGLVFDLLMFTHTTGGKEKTE</sequence>
<dbReference type="AlphaFoldDB" id="A0A2H5QNZ9"/>
<dbReference type="SUPFAM" id="SSF46785">
    <property type="entry name" value="Winged helix' DNA-binding domain"/>
    <property type="match status" value="2"/>
</dbReference>
<name>A0A2H5QNZ9_CITUN</name>
<dbReference type="InterPro" id="IPR001077">
    <property type="entry name" value="COMT_C"/>
</dbReference>
<dbReference type="Gene3D" id="3.40.50.150">
    <property type="entry name" value="Vaccinia Virus protein VP39"/>
    <property type="match status" value="2"/>
</dbReference>
<evidence type="ECO:0000313" key="6">
    <source>
        <dbReference type="EMBL" id="GAY66348.1"/>
    </source>
</evidence>
<evidence type="ECO:0008006" key="8">
    <source>
        <dbReference type="Google" id="ProtNLM"/>
    </source>
</evidence>
<evidence type="ECO:0000313" key="7">
    <source>
        <dbReference type="Proteomes" id="UP000236630"/>
    </source>
</evidence>
<dbReference type="InterPro" id="IPR016461">
    <property type="entry name" value="COMT-like"/>
</dbReference>
<dbReference type="InterPro" id="IPR036390">
    <property type="entry name" value="WH_DNA-bd_sf"/>
</dbReference>
<gene>
    <name evidence="6" type="ORF">CUMW_248040</name>
</gene>
<dbReference type="SUPFAM" id="SSF53335">
    <property type="entry name" value="S-adenosyl-L-methionine-dependent methyltransferases"/>
    <property type="match status" value="2"/>
</dbReference>
<dbReference type="InterPro" id="IPR036388">
    <property type="entry name" value="WH-like_DNA-bd_sf"/>
</dbReference>
<dbReference type="EMBL" id="BDQV01000567">
    <property type="protein sequence ID" value="GAY66348.1"/>
    <property type="molecule type" value="Genomic_DNA"/>
</dbReference>
<dbReference type="InterPro" id="IPR029063">
    <property type="entry name" value="SAM-dependent_MTases_sf"/>
</dbReference>
<comment type="caution">
    <text evidence="6">The sequence shown here is derived from an EMBL/GenBank/DDBJ whole genome shotgun (WGS) entry which is preliminary data.</text>
</comment>
<keyword evidence="1" id="KW-0489">Methyltransferase</keyword>
<dbReference type="Proteomes" id="UP000236630">
    <property type="component" value="Unassembled WGS sequence"/>
</dbReference>